<proteinExistence type="predicted"/>
<comment type="caution">
    <text evidence="2">The sequence shown here is derived from an EMBL/GenBank/DDBJ whole genome shotgun (WGS) entry which is preliminary data.</text>
</comment>
<organism evidence="2 3">
    <name type="scientific">Penicillium digitatum (strain PHI26 / CECT 20796)</name>
    <name type="common">Green mold</name>
    <dbReference type="NCBI Taxonomy" id="1170229"/>
    <lineage>
        <taxon>Eukaryota</taxon>
        <taxon>Fungi</taxon>
        <taxon>Dikarya</taxon>
        <taxon>Ascomycota</taxon>
        <taxon>Pezizomycotina</taxon>
        <taxon>Eurotiomycetes</taxon>
        <taxon>Eurotiomycetidae</taxon>
        <taxon>Eurotiales</taxon>
        <taxon>Aspergillaceae</taxon>
        <taxon>Penicillium</taxon>
    </lineage>
</organism>
<evidence type="ECO:0000313" key="3">
    <source>
        <dbReference type="Proteomes" id="UP000009882"/>
    </source>
</evidence>
<accession>K9FU78</accession>
<dbReference type="EMBL" id="AKCT01000166">
    <property type="protein sequence ID" value="EKV13180.1"/>
    <property type="molecule type" value="Genomic_DNA"/>
</dbReference>
<evidence type="ECO:0000313" key="2">
    <source>
        <dbReference type="EMBL" id="EKV13180.1"/>
    </source>
</evidence>
<reference evidence="3" key="1">
    <citation type="journal article" date="2012" name="BMC Genomics">
        <title>Genome sequence of the necrotrophic fungus Penicillium digitatum, the main postharvest pathogen of citrus.</title>
        <authorList>
            <person name="Marcet-Houben M."/>
            <person name="Ballester A.-R."/>
            <person name="de la Fuente B."/>
            <person name="Harries E."/>
            <person name="Marcos J.F."/>
            <person name="Gonzalez-Candelas L."/>
            <person name="Gabaldon T."/>
        </authorList>
    </citation>
    <scope>NUCLEOTIDE SEQUENCE [LARGE SCALE GENOMIC DNA]</scope>
    <source>
        <strain evidence="3">PHI26 / CECT 20796</strain>
    </source>
</reference>
<name>K9FU78_PEND2</name>
<feature type="compositionally biased region" description="Basic and acidic residues" evidence="1">
    <location>
        <begin position="176"/>
        <end position="194"/>
    </location>
</feature>
<dbReference type="eggNOG" id="ENOG502SY3Z">
    <property type="taxonomic scope" value="Eukaryota"/>
</dbReference>
<dbReference type="OrthoDB" id="4502478at2759"/>
<dbReference type="AlphaFoldDB" id="K9FU78"/>
<sequence>MPVGPRVSKEEFMHALGLNPHDPHHEQYYRAMRVSINRIFNAYSLPLPVYTHMHTPTSYIPTIPLTSRCQDEAIIVYNRMNLDTANLLDNVRADPATRPPFFWHHIRPDCQRWAILEICHNAPPLVRGLFERGATNGEYGPNWVAGWLLYSVFRSRDVRNNRNRRKGEAGGSAGLESDKRMRQDETTQPKKYYDPVRNGTL</sequence>
<protein>
    <submittedName>
        <fullName evidence="2">Uncharacterized protein</fullName>
    </submittedName>
</protein>
<evidence type="ECO:0000256" key="1">
    <source>
        <dbReference type="SAM" id="MobiDB-lite"/>
    </source>
</evidence>
<dbReference type="InParanoid" id="K9FU78"/>
<keyword evidence="3" id="KW-1185">Reference proteome</keyword>
<dbReference type="OMA" id="KEEFMHA"/>
<dbReference type="Proteomes" id="UP000009882">
    <property type="component" value="Unassembled WGS sequence"/>
</dbReference>
<feature type="region of interest" description="Disordered" evidence="1">
    <location>
        <begin position="162"/>
        <end position="201"/>
    </location>
</feature>
<dbReference type="HOGENOM" id="CLU_101047_1_0_1"/>
<gene>
    <name evidence="2" type="ORF">PDIG_39550</name>
</gene>